<dbReference type="PANTHER" id="PTHR15137">
    <property type="entry name" value="TRANSCRIPTION INITIATION FACTOR TFIID"/>
    <property type="match status" value="1"/>
</dbReference>
<organism evidence="2 3">
    <name type="scientific">Phytophthora nicotianae</name>
    <name type="common">Potato buckeye rot agent</name>
    <name type="synonym">Phytophthora parasitica</name>
    <dbReference type="NCBI Taxonomy" id="4792"/>
    <lineage>
        <taxon>Eukaryota</taxon>
        <taxon>Sar</taxon>
        <taxon>Stramenopiles</taxon>
        <taxon>Oomycota</taxon>
        <taxon>Peronosporomycetes</taxon>
        <taxon>Peronosporales</taxon>
        <taxon>Peronosporaceae</taxon>
        <taxon>Phytophthora</taxon>
    </lineage>
</organism>
<feature type="compositionally biased region" description="Basic and acidic residues" evidence="1">
    <location>
        <begin position="183"/>
        <end position="196"/>
    </location>
</feature>
<evidence type="ECO:0000313" key="3">
    <source>
        <dbReference type="Proteomes" id="UP000054636"/>
    </source>
</evidence>
<gene>
    <name evidence="2" type="ORF">AM588_10002516</name>
</gene>
<dbReference type="GO" id="GO:0005669">
    <property type="term" value="C:transcription factor TFIID complex"/>
    <property type="evidence" value="ECO:0007669"/>
    <property type="project" value="InterPro"/>
</dbReference>
<sequence>MIEQRVGPKHLSIAIQRAVSEGAGMAANNAASGGDAPNNGDSKDEENGKSTDDKKSADEEGDAGAENSNASGKPANGATSSEPLTTLSFLKTVKTIAGAAGQDLTKSFLTSWIIEPGMPFFTVGYWYNRKQTQAEVVLQQEIPLEGSFTLVQSPLRSSRIRVSTLIRSVSNTSGTNSTSHVTRKSERNVESVRDSQTRTTRYLSVDQGWV</sequence>
<feature type="compositionally biased region" description="Basic and acidic residues" evidence="1">
    <location>
        <begin position="41"/>
        <end position="58"/>
    </location>
</feature>
<reference evidence="2 3" key="1">
    <citation type="submission" date="2015-11" db="EMBL/GenBank/DDBJ databases">
        <title>Genomes and virulence difference between two physiological races of Phytophthora nicotianae.</title>
        <authorList>
            <person name="Liu H."/>
            <person name="Ma X."/>
            <person name="Yu H."/>
            <person name="Fang D."/>
            <person name="Li Y."/>
            <person name="Wang X."/>
            <person name="Wang W."/>
            <person name="Dong Y."/>
            <person name="Xiao B."/>
        </authorList>
    </citation>
    <scope>NUCLEOTIDE SEQUENCE [LARGE SCALE GENOMIC DNA]</scope>
    <source>
        <strain evidence="3">race 1</strain>
    </source>
</reference>
<dbReference type="EMBL" id="LNFP01001445">
    <property type="protein sequence ID" value="KUF86278.1"/>
    <property type="molecule type" value="Genomic_DNA"/>
</dbReference>
<dbReference type="GO" id="GO:0003682">
    <property type="term" value="F:chromatin binding"/>
    <property type="evidence" value="ECO:0007669"/>
    <property type="project" value="TreeGrafter"/>
</dbReference>
<dbReference type="Proteomes" id="UP000054636">
    <property type="component" value="Unassembled WGS sequence"/>
</dbReference>
<dbReference type="GO" id="GO:0006367">
    <property type="term" value="P:transcription initiation at RNA polymerase II promoter"/>
    <property type="evidence" value="ECO:0007669"/>
    <property type="project" value="TreeGrafter"/>
</dbReference>
<evidence type="ECO:0000256" key="1">
    <source>
        <dbReference type="SAM" id="MobiDB-lite"/>
    </source>
</evidence>
<name>A0A0W8CQI2_PHYNI</name>
<dbReference type="GO" id="GO:0016251">
    <property type="term" value="F:RNA polymerase II general transcription initiation factor activity"/>
    <property type="evidence" value="ECO:0007669"/>
    <property type="project" value="TreeGrafter"/>
</dbReference>
<comment type="caution">
    <text evidence="2">The sequence shown here is derived from an EMBL/GenBank/DDBJ whole genome shotgun (WGS) entry which is preliminary data.</text>
</comment>
<feature type="region of interest" description="Disordered" evidence="1">
    <location>
        <begin position="170"/>
        <end position="196"/>
    </location>
</feature>
<dbReference type="PANTHER" id="PTHR15137:SF9">
    <property type="entry name" value="TRANSCRIPTION INITIATION FACTOR TFIID SUBUNIT 2"/>
    <property type="match status" value="1"/>
</dbReference>
<feature type="compositionally biased region" description="Low complexity" evidence="1">
    <location>
        <begin position="25"/>
        <end position="40"/>
    </location>
</feature>
<dbReference type="GO" id="GO:0000976">
    <property type="term" value="F:transcription cis-regulatory region binding"/>
    <property type="evidence" value="ECO:0007669"/>
    <property type="project" value="TreeGrafter"/>
</dbReference>
<feature type="region of interest" description="Disordered" evidence="1">
    <location>
        <begin position="25"/>
        <end position="82"/>
    </location>
</feature>
<evidence type="ECO:0000313" key="2">
    <source>
        <dbReference type="EMBL" id="KUF86278.1"/>
    </source>
</evidence>
<feature type="compositionally biased region" description="Low complexity" evidence="1">
    <location>
        <begin position="170"/>
        <end position="180"/>
    </location>
</feature>
<dbReference type="AlphaFoldDB" id="A0A0W8CQI2"/>
<protein>
    <submittedName>
        <fullName evidence="2">Uncharacterized protein</fullName>
    </submittedName>
</protein>
<accession>A0A0W8CQI2</accession>
<feature type="compositionally biased region" description="Polar residues" evidence="1">
    <location>
        <begin position="66"/>
        <end position="82"/>
    </location>
</feature>
<proteinExistence type="predicted"/>
<dbReference type="InterPro" id="IPR037813">
    <property type="entry name" value="TAF2"/>
</dbReference>